<dbReference type="RefSeq" id="WP_238602778.1">
    <property type="nucleotide sequence ID" value="NZ_NIDE01000009.1"/>
</dbReference>
<accession>A0A225DMB4</accession>
<sequence length="124" mass="13982">MDDLSRFCCLNETCRDHGKRGHGNLTVPMRYGPNQTRLLRCSTCRTRFSERKGTPLFDTRLPADKALSVLAHVAEGIGTRKTARLTGVHPDTVTRYIRRAGHHAEQLHDELVAFSPSDDRSPVR</sequence>
<evidence type="ECO:0000313" key="1">
    <source>
        <dbReference type="EMBL" id="OWK36727.1"/>
    </source>
</evidence>
<comment type="caution">
    <text evidence="2">The sequence shown here is derived from an EMBL/GenBank/DDBJ whole genome shotgun (WGS) entry which is preliminary data.</text>
</comment>
<dbReference type="Pfam" id="PF13384">
    <property type="entry name" value="HTH_23"/>
    <property type="match status" value="1"/>
</dbReference>
<evidence type="ECO:0000313" key="4">
    <source>
        <dbReference type="Proteomes" id="UP000214646"/>
    </source>
</evidence>
<dbReference type="EMBL" id="NIDE01000014">
    <property type="protein sequence ID" value="OWK37327.1"/>
    <property type="molecule type" value="Genomic_DNA"/>
</dbReference>
<gene>
    <name evidence="3" type="ORF">FRUB_05751</name>
    <name evidence="2" type="ORF">FRUB_06447</name>
    <name evidence="1" type="ORF">FRUB_09290</name>
</gene>
<dbReference type="AlphaFoldDB" id="A0A225DMB4"/>
<name>A0A225DMB4_9BACT</name>
<evidence type="ECO:0000313" key="3">
    <source>
        <dbReference type="EMBL" id="OWK39861.1"/>
    </source>
</evidence>
<dbReference type="EMBL" id="NIDE01000009">
    <property type="protein sequence ID" value="OWK39861.1"/>
    <property type="molecule type" value="Genomic_DNA"/>
</dbReference>
<protein>
    <submittedName>
        <fullName evidence="2">Uncharacterized protein</fullName>
    </submittedName>
</protein>
<dbReference type="EMBL" id="NIDE01000017">
    <property type="protein sequence ID" value="OWK36727.1"/>
    <property type="molecule type" value="Genomic_DNA"/>
</dbReference>
<reference evidence="4" key="1">
    <citation type="submission" date="2017-06" db="EMBL/GenBank/DDBJ databases">
        <title>Genome analysis of Fimbriiglobus ruber SP5, the first member of the order Planctomycetales with confirmed chitinolytic capability.</title>
        <authorList>
            <person name="Ravin N.V."/>
            <person name="Rakitin A.L."/>
            <person name="Ivanova A.A."/>
            <person name="Beletsky A.V."/>
            <person name="Kulichevskaya I.S."/>
            <person name="Mardanov A.V."/>
            <person name="Dedysh S.N."/>
        </authorList>
    </citation>
    <scope>NUCLEOTIDE SEQUENCE [LARGE SCALE GENOMIC DNA]</scope>
    <source>
        <strain evidence="4">SP5</strain>
    </source>
</reference>
<keyword evidence="4" id="KW-1185">Reference proteome</keyword>
<dbReference type="Proteomes" id="UP000214646">
    <property type="component" value="Unassembled WGS sequence"/>
</dbReference>
<reference evidence="2" key="2">
    <citation type="journal article" date="2018" name="Appl. Environ. Microbiol.">
        <title>Genome Analysis of Fimbriiglobus ruber SP5(T), a Planctomycete with Confirmed Chitinolytic Capability.</title>
        <authorList>
            <person name="Ravin N.V."/>
            <person name="Rakitin A.L."/>
            <person name="Ivanova A.A."/>
            <person name="Beletsky A.V."/>
            <person name="Kulichevskaya I.S."/>
            <person name="Mardanov A.V."/>
            <person name="Dedysh S.N."/>
        </authorList>
    </citation>
    <scope>NUCLEOTIDE SEQUENCE</scope>
    <source>
        <strain evidence="2">SP5</strain>
    </source>
</reference>
<organism evidence="2 4">
    <name type="scientific">Fimbriiglobus ruber</name>
    <dbReference type="NCBI Taxonomy" id="1908690"/>
    <lineage>
        <taxon>Bacteria</taxon>
        <taxon>Pseudomonadati</taxon>
        <taxon>Planctomycetota</taxon>
        <taxon>Planctomycetia</taxon>
        <taxon>Gemmatales</taxon>
        <taxon>Gemmataceae</taxon>
        <taxon>Fimbriiglobus</taxon>
    </lineage>
</organism>
<proteinExistence type="predicted"/>
<evidence type="ECO:0000313" key="2">
    <source>
        <dbReference type="EMBL" id="OWK37327.1"/>
    </source>
</evidence>